<name>A0A448N1N7_9ACTN</name>
<evidence type="ECO:0008006" key="3">
    <source>
        <dbReference type="Google" id="ProtNLM"/>
    </source>
</evidence>
<gene>
    <name evidence="1" type="ORF">NCTC12967_02592</name>
</gene>
<evidence type="ECO:0000313" key="2">
    <source>
        <dbReference type="Proteomes" id="UP000273044"/>
    </source>
</evidence>
<organism evidence="1 2">
    <name type="scientific">Arachnia propionica</name>
    <dbReference type="NCBI Taxonomy" id="1750"/>
    <lineage>
        <taxon>Bacteria</taxon>
        <taxon>Bacillati</taxon>
        <taxon>Actinomycetota</taxon>
        <taxon>Actinomycetes</taxon>
        <taxon>Propionibacteriales</taxon>
        <taxon>Propionibacteriaceae</taxon>
        <taxon>Arachnia</taxon>
    </lineage>
</organism>
<dbReference type="SUPFAM" id="SSF55154">
    <property type="entry name" value="CYTH-like phosphatases"/>
    <property type="match status" value="1"/>
</dbReference>
<dbReference type="EMBL" id="LR134406">
    <property type="protein sequence ID" value="VEH71274.1"/>
    <property type="molecule type" value="Genomic_DNA"/>
</dbReference>
<dbReference type="Proteomes" id="UP000273044">
    <property type="component" value="Chromosome"/>
</dbReference>
<proteinExistence type="predicted"/>
<dbReference type="GeneID" id="64408018"/>
<accession>A0A448N1N7</accession>
<evidence type="ECO:0000313" key="1">
    <source>
        <dbReference type="EMBL" id="VEH71274.1"/>
    </source>
</evidence>
<dbReference type="AlphaFoldDB" id="A0A448N1N7"/>
<keyword evidence="2" id="KW-1185">Reference proteome</keyword>
<reference evidence="1 2" key="1">
    <citation type="submission" date="2018-12" db="EMBL/GenBank/DDBJ databases">
        <authorList>
            <consortium name="Pathogen Informatics"/>
        </authorList>
    </citation>
    <scope>NUCLEOTIDE SEQUENCE [LARGE SCALE GENOMIC DNA]</scope>
    <source>
        <strain evidence="1 2">NCTC12967</strain>
    </source>
</reference>
<sequence length="440" mass="47958">MGFERPAVMRFDLPFQADAPSLLSDAIGITGLMERRAASHSIDVTILDTPDDRLLRAGVVLAHRVLGGVGDWYLAASGWVPHLPAERIVPINATAELPQEFADLTRPLVRRAVLGPVAALECQRVEYLLRGPDGPLGSIRDERVTVRRGGMATARYREATLTPTELLGRHQLEHVLAALDAVSATAVDEFPSLQQRLGPPATGGTDFPNPGPLNREATMEAFVTRLFAADLQDLVRAQYRDEEAVTEAIQEFRGHVRGLANVLDPEWRQAMESAVEKAATPRQAALDVTESLVAAVRAPRLGDVSAEPAAKLLLKRAQQGAYILADRCRSLTADSSGTDWRAALAAAEQVHACGLVAVQLHGKPGTKLLKTITQVTRDLRDCAADVEPPDLEDLTPAEAFERGRETERCHQRLIAARAGFVADWPERVVKIRKLLAKVRR</sequence>
<dbReference type="RefSeq" id="WP_061788183.1">
    <property type="nucleotide sequence ID" value="NZ_CAUVFS010000013.1"/>
</dbReference>
<protein>
    <recommendedName>
        <fullName evidence="3">CHAD domain-containing protein</fullName>
    </recommendedName>
</protein>
<dbReference type="InterPro" id="IPR033469">
    <property type="entry name" value="CYTH-like_dom_sf"/>
</dbReference>